<name>A0AAX3GY91_CLODI</name>
<accession>A0AAX3GY91</accession>
<evidence type="ECO:0000313" key="1">
    <source>
        <dbReference type="EMBL" id="VFD53682.1"/>
    </source>
</evidence>
<organism evidence="1 2">
    <name type="scientific">Clostridioides difficile</name>
    <name type="common">Peptoclostridium difficile</name>
    <dbReference type="NCBI Taxonomy" id="1496"/>
    <lineage>
        <taxon>Bacteria</taxon>
        <taxon>Bacillati</taxon>
        <taxon>Bacillota</taxon>
        <taxon>Clostridia</taxon>
        <taxon>Peptostreptococcales</taxon>
        <taxon>Peptostreptococcaceae</taxon>
        <taxon>Clostridioides</taxon>
    </lineage>
</organism>
<protein>
    <submittedName>
        <fullName evidence="1">Integrase catalytic subunit</fullName>
    </submittedName>
</protein>
<evidence type="ECO:0000313" key="2">
    <source>
        <dbReference type="Proteomes" id="UP000346772"/>
    </source>
</evidence>
<dbReference type="EMBL" id="CAADAT010000004">
    <property type="protein sequence ID" value="VFD53682.1"/>
    <property type="molecule type" value="Genomic_DNA"/>
</dbReference>
<proteinExistence type="predicted"/>
<reference evidence="1 2" key="1">
    <citation type="submission" date="2019-02" db="EMBL/GenBank/DDBJ databases">
        <authorList>
            <consortium name="Pathogen Informatics"/>
        </authorList>
    </citation>
    <scope>NUCLEOTIDE SEQUENCE [LARGE SCALE GENOMIC DNA]</scope>
    <source>
        <strain evidence="1 2">078GUE027</strain>
    </source>
</reference>
<dbReference type="AlphaFoldDB" id="A0AAX3GY91"/>
<comment type="caution">
    <text evidence="1">The sequence shown here is derived from an EMBL/GenBank/DDBJ whole genome shotgun (WGS) entry which is preliminary data.</text>
</comment>
<sequence>MNKYNKTLKKNKIFQGISRKATFFDNSPMKNSFGVMKRECIIKKYKQLFESFFVIIKRIMRGLRNLDMKVLLS</sequence>
<dbReference type="Proteomes" id="UP000346772">
    <property type="component" value="Unassembled WGS sequence"/>
</dbReference>
<dbReference type="RefSeq" id="WP_003423167.1">
    <property type="nucleotide sequence ID" value="NZ_BEHB01000004.1"/>
</dbReference>
<gene>
    <name evidence="1" type="ORF">SAMEA1710456_01156</name>
</gene>